<comment type="caution">
    <text evidence="2">The sequence shown here is derived from an EMBL/GenBank/DDBJ whole genome shotgun (WGS) entry which is preliminary data.</text>
</comment>
<keyword evidence="1" id="KW-0732">Signal</keyword>
<dbReference type="SUPFAM" id="SSF48452">
    <property type="entry name" value="TPR-like"/>
    <property type="match status" value="1"/>
</dbReference>
<protein>
    <recommendedName>
        <fullName evidence="4">Tetratricopeptide repeat protein</fullName>
    </recommendedName>
</protein>
<dbReference type="Proteomes" id="UP000737171">
    <property type="component" value="Unassembled WGS sequence"/>
</dbReference>
<reference evidence="2 3" key="1">
    <citation type="submission" date="2020-05" db="EMBL/GenBank/DDBJ databases">
        <title>Aquincola sp. isolate from soil.</title>
        <authorList>
            <person name="Han J."/>
            <person name="Kim D.-U."/>
        </authorList>
    </citation>
    <scope>NUCLEOTIDE SEQUENCE [LARGE SCALE GENOMIC DNA]</scope>
    <source>
        <strain evidence="2 3">S2</strain>
    </source>
</reference>
<dbReference type="InterPro" id="IPR011990">
    <property type="entry name" value="TPR-like_helical_dom_sf"/>
</dbReference>
<evidence type="ECO:0008006" key="4">
    <source>
        <dbReference type="Google" id="ProtNLM"/>
    </source>
</evidence>
<feature type="chain" id="PRO_5046639790" description="Tetratricopeptide repeat protein" evidence="1">
    <location>
        <begin position="31"/>
        <end position="429"/>
    </location>
</feature>
<gene>
    <name evidence="2" type="ORF">HLB44_20270</name>
</gene>
<evidence type="ECO:0000313" key="3">
    <source>
        <dbReference type="Proteomes" id="UP000737171"/>
    </source>
</evidence>
<keyword evidence="3" id="KW-1185">Reference proteome</keyword>
<dbReference type="Gene3D" id="1.25.40.10">
    <property type="entry name" value="Tetratricopeptide repeat domain"/>
    <property type="match status" value="1"/>
</dbReference>
<sequence>MFANRSSARRLALVSSLMSALLAATVPAAAQTAAPAASAPAGPTVRPEVGNPLTAAQALVRSNQGKEALAKIAEAEAAPNPTPYEQHSINHTKAVAALAAGDSAQSLLLFEKVLGSRFLPEKDRLPITESTARLAIQTKNHPKALAQLKSYKSQGGADAALLRAYAQLLAEANDFAGAAAEAKAQIQAEEAAGRKPPESLYRILGFSQQKQADNTGYVQTLEKLVQTYPTPDYWADLVSRTVRKPGFADDRLRLDVYRLQRALGVALQGDEIADMAQRAVQIGLPAEAQKLLDEGYAAGLLGKGKDAAAHAKLREQATKVAAQDQKTFGDSEAAAQKAKDGNALVNLGVALAGTGAYDRAATLIEQGISRGGLRRPEEATLHLGWVQWRAGRADDALRSFAAVKGGDEGTADLARLWGYHLRNSGAKKS</sequence>
<dbReference type="EMBL" id="JABRWJ010000006">
    <property type="protein sequence ID" value="NRF69338.1"/>
    <property type="molecule type" value="Genomic_DNA"/>
</dbReference>
<evidence type="ECO:0000313" key="2">
    <source>
        <dbReference type="EMBL" id="NRF69338.1"/>
    </source>
</evidence>
<organism evidence="2 3">
    <name type="scientific">Pseudaquabacterium terrae</name>
    <dbReference type="NCBI Taxonomy" id="2732868"/>
    <lineage>
        <taxon>Bacteria</taxon>
        <taxon>Pseudomonadati</taxon>
        <taxon>Pseudomonadota</taxon>
        <taxon>Betaproteobacteria</taxon>
        <taxon>Burkholderiales</taxon>
        <taxon>Sphaerotilaceae</taxon>
        <taxon>Pseudaquabacterium</taxon>
    </lineage>
</organism>
<dbReference type="RefSeq" id="WP_173126019.1">
    <property type="nucleotide sequence ID" value="NZ_JABRWJ010000006.1"/>
</dbReference>
<proteinExistence type="predicted"/>
<accession>A0ABX2EL53</accession>
<evidence type="ECO:0000256" key="1">
    <source>
        <dbReference type="SAM" id="SignalP"/>
    </source>
</evidence>
<feature type="signal peptide" evidence="1">
    <location>
        <begin position="1"/>
        <end position="30"/>
    </location>
</feature>
<name>A0ABX2EL53_9BURK</name>